<evidence type="ECO:0000313" key="2">
    <source>
        <dbReference type="Proteomes" id="UP000032336"/>
    </source>
</evidence>
<organism evidence="1 2">
    <name type="scientific">Ferrimicrobium acidiphilum DSM 19497</name>
    <dbReference type="NCBI Taxonomy" id="1121877"/>
    <lineage>
        <taxon>Bacteria</taxon>
        <taxon>Bacillati</taxon>
        <taxon>Actinomycetota</taxon>
        <taxon>Acidimicrobiia</taxon>
        <taxon>Acidimicrobiales</taxon>
        <taxon>Acidimicrobiaceae</taxon>
        <taxon>Ferrimicrobium</taxon>
    </lineage>
</organism>
<evidence type="ECO:0000313" key="1">
    <source>
        <dbReference type="EMBL" id="KJE77011.1"/>
    </source>
</evidence>
<name>A0A0D8FV76_9ACTN</name>
<reference evidence="1 2" key="1">
    <citation type="submission" date="2015-01" db="EMBL/GenBank/DDBJ databases">
        <title>Draft genome of the acidophilic iron oxidizer Ferrimicrobium acidiphilum strain T23.</title>
        <authorList>
            <person name="Poehlein A."/>
            <person name="Eisen S."/>
            <person name="Schloemann M."/>
            <person name="Johnson B.D."/>
            <person name="Daniel R."/>
            <person name="Muehling M."/>
        </authorList>
    </citation>
    <scope>NUCLEOTIDE SEQUENCE [LARGE SCALE GENOMIC DNA]</scope>
    <source>
        <strain evidence="1 2">T23</strain>
    </source>
</reference>
<protein>
    <recommendedName>
        <fullName evidence="3">Transposase</fullName>
    </recommendedName>
</protein>
<evidence type="ECO:0008006" key="3">
    <source>
        <dbReference type="Google" id="ProtNLM"/>
    </source>
</evidence>
<dbReference type="EMBL" id="JXUW01000008">
    <property type="protein sequence ID" value="KJE77011.1"/>
    <property type="molecule type" value="Genomic_DNA"/>
</dbReference>
<sequence length="43" mass="4680">MALVRQTTATQAQARRAKIALLVDEGMETNVIAKIPSLNVNSR</sequence>
<accession>A0A0D8FV76</accession>
<keyword evidence="2" id="KW-1185">Reference proteome</keyword>
<proteinExistence type="predicted"/>
<comment type="caution">
    <text evidence="1">The sequence shown here is derived from an EMBL/GenBank/DDBJ whole genome shotgun (WGS) entry which is preliminary data.</text>
</comment>
<dbReference type="AlphaFoldDB" id="A0A0D8FV76"/>
<gene>
    <name evidence="1" type="ORF">FEAC_11370</name>
</gene>
<dbReference type="Proteomes" id="UP000032336">
    <property type="component" value="Unassembled WGS sequence"/>
</dbReference>